<comment type="subcellular location">
    <subcellularLocation>
        <location evidence="1">Endoplasmic reticulum</location>
    </subcellularLocation>
</comment>
<comment type="caution">
    <text evidence="4">The sequence shown here is derived from an EMBL/GenBank/DDBJ whole genome shotgun (WGS) entry which is preliminary data.</text>
</comment>
<feature type="coiled-coil region" evidence="3">
    <location>
        <begin position="183"/>
        <end position="241"/>
    </location>
</feature>
<dbReference type="Gene3D" id="3.40.50.720">
    <property type="entry name" value="NAD(P)-binding Rossmann-like Domain"/>
    <property type="match status" value="1"/>
</dbReference>
<evidence type="ECO:0008006" key="6">
    <source>
        <dbReference type="Google" id="ProtNLM"/>
    </source>
</evidence>
<evidence type="ECO:0000313" key="5">
    <source>
        <dbReference type="Proteomes" id="UP000626092"/>
    </source>
</evidence>
<dbReference type="PANTHER" id="PTHR43899">
    <property type="entry name" value="RH59310P"/>
    <property type="match status" value="1"/>
</dbReference>
<keyword evidence="5" id="KW-1185">Reference proteome</keyword>
<dbReference type="Proteomes" id="UP000626092">
    <property type="component" value="Unassembled WGS sequence"/>
</dbReference>
<dbReference type="CDD" id="cd05356">
    <property type="entry name" value="17beta-HSD1_like_SDR_c"/>
    <property type="match status" value="1"/>
</dbReference>
<proteinExistence type="predicted"/>
<gene>
    <name evidence="4" type="ORF">RHSIM_Rhsim12G0037500</name>
</gene>
<dbReference type="PRINTS" id="PR00081">
    <property type="entry name" value="GDHRDH"/>
</dbReference>
<sequence length="695" mass="76469">MAENRNRDSDDTTTTSGHNAVFVDTSLNTHLAVIVSDLKTCTDATNKLEAEIENNPVEFGNIRNESADAIKEFENNLTETRISLENAIEERDLNQKDYEVKEDKMNDKEVEILSLRNALSTKEKEAEEAFMSASQVKSLYDKVNDLEVPFAEFKVGDTDFHNSDHAKKLFYIIDAVTPMLHHMNSLSHEKEELQSTLVKQVQEIEHLKEKVKQQNLDKQGYENMKNELFELEFTLESIIQKLGGNDLVEDPKTIGVRGFIPVLEKLVIAVILESENSKSKAQELCAKLLGSQKVVDELSNKVKFLEDSKQGRSVSPEVARETSIFEASSLPTRSEITEIEDAGPIAKKAVAPAAFAAHARTLRKGSNDHFAIDIDSESDRLIKNEETDEDKGVTSEGHIFKPLNTSGLVPLQGKMIADPALQYGSWALITGSTDGIGKALALELASKGLGLVLVGRDPLKLKATCQQIREENGGNASVKTIVIDFSKLRGDEIAKKVEEGIAGLEVGILINNAGLSHPFPRFLHEVDLEMAESIVGVNVVGTTWVAKAVLPGMLKRKKGAIVNIGSGSSVAVSSYPLSTIYAATKAFIAMMSRSISLEYKQHGIDIQCQEIFLLHSVARGVQQSKLTGNWLRSYLRAILDTLIAMVPNSSAPGCSSGLVSFLVFFWDAKERSREAAEEEYAMTMPLKNGSSIRED</sequence>
<evidence type="ECO:0000256" key="1">
    <source>
        <dbReference type="ARBA" id="ARBA00004240"/>
    </source>
</evidence>
<dbReference type="PROSITE" id="PS00061">
    <property type="entry name" value="ADH_SHORT"/>
    <property type="match status" value="1"/>
</dbReference>
<dbReference type="PRINTS" id="PR00080">
    <property type="entry name" value="SDRFAMILY"/>
</dbReference>
<accession>A0A834L9V0</accession>
<dbReference type="OrthoDB" id="10255522at2759"/>
<dbReference type="InterPro" id="IPR002347">
    <property type="entry name" value="SDR_fam"/>
</dbReference>
<name>A0A834L9V0_RHOSS</name>
<dbReference type="InterPro" id="IPR020904">
    <property type="entry name" value="Sc_DH/Rdtase_CS"/>
</dbReference>
<dbReference type="GO" id="GO:0005783">
    <property type="term" value="C:endoplasmic reticulum"/>
    <property type="evidence" value="ECO:0007669"/>
    <property type="project" value="UniProtKB-SubCell"/>
</dbReference>
<dbReference type="InterPro" id="IPR036291">
    <property type="entry name" value="NAD(P)-bd_dom_sf"/>
</dbReference>
<keyword evidence="3" id="KW-0175">Coiled coil</keyword>
<dbReference type="SUPFAM" id="SSF51735">
    <property type="entry name" value="NAD(P)-binding Rossmann-fold domains"/>
    <property type="match status" value="1"/>
</dbReference>
<dbReference type="PANTHER" id="PTHR43899:SF25">
    <property type="entry name" value="ENOYL-(ACYL CARRIER) REDUCTASE"/>
    <property type="match status" value="1"/>
</dbReference>
<dbReference type="InterPro" id="IPR051019">
    <property type="entry name" value="VLCFA-Steroid_DH"/>
</dbReference>
<dbReference type="Pfam" id="PF00106">
    <property type="entry name" value="adh_short"/>
    <property type="match status" value="1"/>
</dbReference>
<dbReference type="AlphaFoldDB" id="A0A834L9V0"/>
<reference evidence="4" key="1">
    <citation type="submission" date="2019-11" db="EMBL/GenBank/DDBJ databases">
        <authorList>
            <person name="Liu Y."/>
            <person name="Hou J."/>
            <person name="Li T.-Q."/>
            <person name="Guan C.-H."/>
            <person name="Wu X."/>
            <person name="Wu H.-Z."/>
            <person name="Ling F."/>
            <person name="Zhang R."/>
            <person name="Shi X.-G."/>
            <person name="Ren J.-P."/>
            <person name="Chen E.-F."/>
            <person name="Sun J.-M."/>
        </authorList>
    </citation>
    <scope>NUCLEOTIDE SEQUENCE</scope>
    <source>
        <strain evidence="4">Adult_tree_wgs_1</strain>
        <tissue evidence="4">Leaves</tissue>
    </source>
</reference>
<protein>
    <recommendedName>
        <fullName evidence="6">Very-long-chain 3-oxoacyl-CoA reductase</fullName>
    </recommendedName>
</protein>
<dbReference type="GO" id="GO:0045703">
    <property type="term" value="F:ketoreductase activity"/>
    <property type="evidence" value="ECO:0007669"/>
    <property type="project" value="TreeGrafter"/>
</dbReference>
<evidence type="ECO:0000256" key="2">
    <source>
        <dbReference type="ARBA" id="ARBA00023002"/>
    </source>
</evidence>
<dbReference type="EMBL" id="WJXA01000012">
    <property type="protein sequence ID" value="KAF7124491.1"/>
    <property type="molecule type" value="Genomic_DNA"/>
</dbReference>
<organism evidence="4 5">
    <name type="scientific">Rhododendron simsii</name>
    <name type="common">Sims's rhododendron</name>
    <dbReference type="NCBI Taxonomy" id="118357"/>
    <lineage>
        <taxon>Eukaryota</taxon>
        <taxon>Viridiplantae</taxon>
        <taxon>Streptophyta</taxon>
        <taxon>Embryophyta</taxon>
        <taxon>Tracheophyta</taxon>
        <taxon>Spermatophyta</taxon>
        <taxon>Magnoliopsida</taxon>
        <taxon>eudicotyledons</taxon>
        <taxon>Gunneridae</taxon>
        <taxon>Pentapetalae</taxon>
        <taxon>asterids</taxon>
        <taxon>Ericales</taxon>
        <taxon>Ericaceae</taxon>
        <taxon>Ericoideae</taxon>
        <taxon>Rhodoreae</taxon>
        <taxon>Rhododendron</taxon>
    </lineage>
</organism>
<feature type="coiled-coil region" evidence="3">
    <location>
        <begin position="70"/>
        <end position="125"/>
    </location>
</feature>
<evidence type="ECO:0000256" key="3">
    <source>
        <dbReference type="SAM" id="Coils"/>
    </source>
</evidence>
<evidence type="ECO:0000313" key="4">
    <source>
        <dbReference type="EMBL" id="KAF7124491.1"/>
    </source>
</evidence>
<keyword evidence="2" id="KW-0560">Oxidoreductase</keyword>